<name>A0A8S3UUF8_MYTED</name>
<keyword evidence="3" id="KW-1185">Reference proteome</keyword>
<dbReference type="AlphaFoldDB" id="A0A8S3UUF8"/>
<protein>
    <submittedName>
        <fullName evidence="2">Uncharacterized protein</fullName>
    </submittedName>
</protein>
<evidence type="ECO:0000313" key="3">
    <source>
        <dbReference type="Proteomes" id="UP000683360"/>
    </source>
</evidence>
<organism evidence="2 3">
    <name type="scientific">Mytilus edulis</name>
    <name type="common">Blue mussel</name>
    <dbReference type="NCBI Taxonomy" id="6550"/>
    <lineage>
        <taxon>Eukaryota</taxon>
        <taxon>Metazoa</taxon>
        <taxon>Spiralia</taxon>
        <taxon>Lophotrochozoa</taxon>
        <taxon>Mollusca</taxon>
        <taxon>Bivalvia</taxon>
        <taxon>Autobranchia</taxon>
        <taxon>Pteriomorphia</taxon>
        <taxon>Mytilida</taxon>
        <taxon>Mytiloidea</taxon>
        <taxon>Mytilidae</taxon>
        <taxon>Mytilinae</taxon>
        <taxon>Mytilus</taxon>
    </lineage>
</organism>
<proteinExistence type="predicted"/>
<accession>A0A8S3UUF8</accession>
<keyword evidence="1" id="KW-0732">Signal</keyword>
<dbReference type="Proteomes" id="UP000683360">
    <property type="component" value="Unassembled WGS sequence"/>
</dbReference>
<dbReference type="PANTHER" id="PTHR34733">
    <property type="match status" value="1"/>
</dbReference>
<gene>
    <name evidence="2" type="ORF">MEDL_61421</name>
</gene>
<feature type="signal peptide" evidence="1">
    <location>
        <begin position="1"/>
        <end position="24"/>
    </location>
</feature>
<dbReference type="PANTHER" id="PTHR34733:SF1">
    <property type="match status" value="1"/>
</dbReference>
<evidence type="ECO:0000256" key="1">
    <source>
        <dbReference type="SAM" id="SignalP"/>
    </source>
</evidence>
<sequence length="554" mass="60699">MASLVEISSVFLIILGILFPSAAADEGNGTISSAGVYVKVLGQSGKIMMSRSENIESDENRVTVEMDEIKETDLSGNPVGAGGAPATKHSFNTFANQQFEYSEVGDGEFENISAKTFNFSATIDNGAKLVVDVYIFTENGTYSLNGENTTVSEGTVKFNIFIENWKFCGDTGVTCSKGSTTEIGKYVDFTIAIKGKGAAPQKKTGGGKKTTADEYDLGSGSSVIISDKVQYDDNGDWVPTPTGYPKLEQKGSKTLFVFRFDKFSKSVLYDPQVDLGKSPDTPETPTMDKETNAEGVWVKVLGKSGKIQVGNRQNPSQDPNRITIEFSELKEKKTDGSDIKDNKHRFNNFAVTDFQFSPPMDAEFMNLTVKKFTFNATLNEEGAMLETEVLIFREDGEITLGNETTMVKKGNMKFSTTIKDWKFCGQGGTTCSQSEIGEFLDFGMTIKGKGTPKKKPNSDKGNAEEYDLGEDSSVVMSRKVKYNTDDWTTMASGYPMVVTQGSKQIFYIRLNKFTGTAYYDPTVIYNTDGINGSPRNSVSLFACILSVFICVFLF</sequence>
<reference evidence="2" key="1">
    <citation type="submission" date="2021-03" db="EMBL/GenBank/DDBJ databases">
        <authorList>
            <person name="Bekaert M."/>
        </authorList>
    </citation>
    <scope>NUCLEOTIDE SEQUENCE</scope>
</reference>
<dbReference type="OrthoDB" id="5977965at2759"/>
<evidence type="ECO:0000313" key="2">
    <source>
        <dbReference type="EMBL" id="CAG2249666.1"/>
    </source>
</evidence>
<dbReference type="EMBL" id="CAJPWZ010002977">
    <property type="protein sequence ID" value="CAG2249666.1"/>
    <property type="molecule type" value="Genomic_DNA"/>
</dbReference>
<feature type="chain" id="PRO_5035924578" evidence="1">
    <location>
        <begin position="25"/>
        <end position="554"/>
    </location>
</feature>
<comment type="caution">
    <text evidence="2">The sequence shown here is derived from an EMBL/GenBank/DDBJ whole genome shotgun (WGS) entry which is preliminary data.</text>
</comment>